<dbReference type="InterPro" id="IPR013783">
    <property type="entry name" value="Ig-like_fold"/>
</dbReference>
<dbReference type="Pfam" id="PF04739">
    <property type="entry name" value="AMPKBI"/>
    <property type="match status" value="1"/>
</dbReference>
<name>A0A8S1IPT3_9CHLO</name>
<comment type="caution">
    <text evidence="3">The sequence shown here is derived from an EMBL/GenBank/DDBJ whole genome shotgun (WGS) entry which is preliminary data.</text>
</comment>
<reference evidence="3" key="1">
    <citation type="submission" date="2020-12" db="EMBL/GenBank/DDBJ databases">
        <authorList>
            <person name="Iha C."/>
        </authorList>
    </citation>
    <scope>NUCLEOTIDE SEQUENCE</scope>
</reference>
<dbReference type="InterPro" id="IPR014756">
    <property type="entry name" value="Ig_E-set"/>
</dbReference>
<dbReference type="Gene3D" id="2.60.40.10">
    <property type="entry name" value="Immunoglobulins"/>
    <property type="match status" value="1"/>
</dbReference>
<gene>
    <name evidence="3" type="ORF">OSTQU699_LOCUS2142</name>
</gene>
<organism evidence="3 4">
    <name type="scientific">Ostreobium quekettii</name>
    <dbReference type="NCBI Taxonomy" id="121088"/>
    <lineage>
        <taxon>Eukaryota</taxon>
        <taxon>Viridiplantae</taxon>
        <taxon>Chlorophyta</taxon>
        <taxon>core chlorophytes</taxon>
        <taxon>Ulvophyceae</taxon>
        <taxon>TCBD clade</taxon>
        <taxon>Bryopsidales</taxon>
        <taxon>Ostreobineae</taxon>
        <taxon>Ostreobiaceae</taxon>
        <taxon>Ostreobium</taxon>
    </lineage>
</organism>
<feature type="domain" description="Association with the SNF1 complex (ASC)" evidence="2">
    <location>
        <begin position="130"/>
        <end position="219"/>
    </location>
</feature>
<dbReference type="SMART" id="SM01010">
    <property type="entry name" value="AMPKBI"/>
    <property type="match status" value="1"/>
</dbReference>
<comment type="similarity">
    <text evidence="1">Belongs to the 5'-AMP-activated protein kinase beta subunit family.</text>
</comment>
<dbReference type="InterPro" id="IPR037256">
    <property type="entry name" value="ASC_dom_sf"/>
</dbReference>
<dbReference type="Gene3D" id="6.20.250.60">
    <property type="match status" value="1"/>
</dbReference>
<dbReference type="AlphaFoldDB" id="A0A8S1IPT3"/>
<evidence type="ECO:0000259" key="2">
    <source>
        <dbReference type="SMART" id="SM01010"/>
    </source>
</evidence>
<sequence length="232" mass="26019">MEPMVPKTEDLCPPRPGGAPEFHGMAGYPAQPKLVPTMIVWSHGGSEVAVEGSFDNWTNRQTLQQSGKNFTVVKLLPPGVYQYKFIVDGEWKYDPNQAAMYDEIGNVNNVLEVHEFVPENIGGVSGFDPPPSPPSSYNNLEPCSEDYSKEPPQMPPHLQLALLNVPQPIDTQQALPRPWHVILNHMYVQKGSPNVNALVLGTTHRYKSKYITTLLYKPKRTSPQEQEQLDEM</sequence>
<dbReference type="OrthoDB" id="531008at2759"/>
<dbReference type="CDD" id="cd02859">
    <property type="entry name" value="E_set_AMPKbeta_like_N"/>
    <property type="match status" value="1"/>
</dbReference>
<dbReference type="SUPFAM" id="SSF160219">
    <property type="entry name" value="AMPKBI-like"/>
    <property type="match status" value="1"/>
</dbReference>
<proteinExistence type="inferred from homology"/>
<dbReference type="Proteomes" id="UP000708148">
    <property type="component" value="Unassembled WGS sequence"/>
</dbReference>
<dbReference type="InterPro" id="IPR032640">
    <property type="entry name" value="AMPK1_CBM"/>
</dbReference>
<dbReference type="InterPro" id="IPR006828">
    <property type="entry name" value="ASC_dom"/>
</dbReference>
<dbReference type="SUPFAM" id="SSF81296">
    <property type="entry name" value="E set domains"/>
    <property type="match status" value="1"/>
</dbReference>
<dbReference type="Pfam" id="PF16561">
    <property type="entry name" value="AMPK1_CBM"/>
    <property type="match status" value="1"/>
</dbReference>
<evidence type="ECO:0000256" key="1">
    <source>
        <dbReference type="ARBA" id="ARBA00010926"/>
    </source>
</evidence>
<dbReference type="EMBL" id="CAJHUC010000543">
    <property type="protein sequence ID" value="CAD7696781.1"/>
    <property type="molecule type" value="Genomic_DNA"/>
</dbReference>
<evidence type="ECO:0000313" key="3">
    <source>
        <dbReference type="EMBL" id="CAD7696781.1"/>
    </source>
</evidence>
<dbReference type="GO" id="GO:0005737">
    <property type="term" value="C:cytoplasm"/>
    <property type="evidence" value="ECO:0007669"/>
    <property type="project" value="UniProtKB-ARBA"/>
</dbReference>
<keyword evidence="4" id="KW-1185">Reference proteome</keyword>
<evidence type="ECO:0000313" key="4">
    <source>
        <dbReference type="Proteomes" id="UP000708148"/>
    </source>
</evidence>
<dbReference type="InterPro" id="IPR043554">
    <property type="entry name" value="KINB"/>
</dbReference>
<dbReference type="PANTHER" id="PTHR46316">
    <property type="entry name" value="SNF1-RELATED PROTEIN KINASE REGULATORY SUBUNIT BETA-1"/>
    <property type="match status" value="1"/>
</dbReference>
<protein>
    <recommendedName>
        <fullName evidence="2">Association with the SNF1 complex (ASC) domain-containing protein</fullName>
    </recommendedName>
</protein>
<dbReference type="PANTHER" id="PTHR46316:SF2">
    <property type="entry name" value="SNF1-RELATED PROTEIN KINASE REGULATORY SUBUNIT BETA-2"/>
    <property type="match status" value="1"/>
</dbReference>
<accession>A0A8S1IPT3</accession>